<proteinExistence type="predicted"/>
<dbReference type="RefSeq" id="WP_086789515.1">
    <property type="nucleotide sequence ID" value="NZ_JAGIOO010000001.1"/>
</dbReference>
<accession>A0ABS5AKM4</accession>
<dbReference type="SMART" id="SM00020">
    <property type="entry name" value="Tryp_SPc"/>
    <property type="match status" value="1"/>
</dbReference>
<dbReference type="SUPFAM" id="SSF50494">
    <property type="entry name" value="Trypsin-like serine proteases"/>
    <property type="match status" value="1"/>
</dbReference>
<dbReference type="Pfam" id="PF00089">
    <property type="entry name" value="Trypsin"/>
    <property type="match status" value="1"/>
</dbReference>
<dbReference type="InterPro" id="IPR001314">
    <property type="entry name" value="Peptidase_S1A"/>
</dbReference>
<dbReference type="EMBL" id="JAGIOO010000001">
    <property type="protein sequence ID" value="MBP2477125.1"/>
    <property type="molecule type" value="Genomic_DNA"/>
</dbReference>
<evidence type="ECO:0000256" key="4">
    <source>
        <dbReference type="RuleBase" id="RU363034"/>
    </source>
</evidence>
<keyword evidence="1 4" id="KW-0645">Protease</keyword>
<dbReference type="Proteomes" id="UP001519363">
    <property type="component" value="Unassembled WGS sequence"/>
</dbReference>
<dbReference type="Gene3D" id="2.40.10.10">
    <property type="entry name" value="Trypsin-like serine proteases"/>
    <property type="match status" value="1"/>
</dbReference>
<protein>
    <submittedName>
        <fullName evidence="7">Secreted trypsin-like serine protease</fullName>
    </submittedName>
</protein>
<comment type="caution">
    <text evidence="7">The sequence shown here is derived from an EMBL/GenBank/DDBJ whole genome shotgun (WGS) entry which is preliminary data.</text>
</comment>
<reference evidence="7 8" key="1">
    <citation type="submission" date="2021-03" db="EMBL/GenBank/DDBJ databases">
        <title>Sequencing the genomes of 1000 actinobacteria strains.</title>
        <authorList>
            <person name="Klenk H.-P."/>
        </authorList>
    </citation>
    <scope>NUCLEOTIDE SEQUENCE [LARGE SCALE GENOMIC DNA]</scope>
    <source>
        <strain evidence="7 8">DSM 44580</strain>
    </source>
</reference>
<dbReference type="PRINTS" id="PR00722">
    <property type="entry name" value="CHYMOTRYPSIN"/>
</dbReference>
<dbReference type="InterPro" id="IPR018114">
    <property type="entry name" value="TRYPSIN_HIS"/>
</dbReference>
<keyword evidence="3" id="KW-1015">Disulfide bond</keyword>
<organism evidence="7 8">
    <name type="scientific">Crossiella equi</name>
    <dbReference type="NCBI Taxonomy" id="130796"/>
    <lineage>
        <taxon>Bacteria</taxon>
        <taxon>Bacillati</taxon>
        <taxon>Actinomycetota</taxon>
        <taxon>Actinomycetes</taxon>
        <taxon>Pseudonocardiales</taxon>
        <taxon>Pseudonocardiaceae</taxon>
        <taxon>Crossiella</taxon>
    </lineage>
</organism>
<keyword evidence="5" id="KW-1133">Transmembrane helix</keyword>
<sequence>MEQSAPRQRGRWWLLVPAAVLVLVGGLTYTALRPAAEPVAEQGDVSLRSARIVGGTTAASESHPWAVYLVGRAGNQYCGGTLVTPVKVLTAAHCVNNRTPAEIRVVAGRTDTQNRAQGSVLAVNAVWWHPRFKDVFNGDDVGVLTLAEPVRYATIPLVQPGEPGYAVGTKATVVGWGATREAGPTSRYLMEATVPVLPDGSCARPYRTYDPAKMFCAGYEEGGIDACQGDSGGPLVAGGRLIGITSWGEGCAQKGKPGVYTKVVNYLAEIRAQLGGTRSGR</sequence>
<evidence type="ECO:0000313" key="7">
    <source>
        <dbReference type="EMBL" id="MBP2477125.1"/>
    </source>
</evidence>
<evidence type="ECO:0000313" key="8">
    <source>
        <dbReference type="Proteomes" id="UP001519363"/>
    </source>
</evidence>
<keyword evidence="4" id="KW-0720">Serine protease</keyword>
<dbReference type="InterPro" id="IPR033116">
    <property type="entry name" value="TRYPSIN_SER"/>
</dbReference>
<dbReference type="CDD" id="cd00190">
    <property type="entry name" value="Tryp_SPc"/>
    <property type="match status" value="1"/>
</dbReference>
<evidence type="ECO:0000259" key="6">
    <source>
        <dbReference type="PROSITE" id="PS50240"/>
    </source>
</evidence>
<evidence type="ECO:0000256" key="2">
    <source>
        <dbReference type="ARBA" id="ARBA00022801"/>
    </source>
</evidence>
<dbReference type="InterPro" id="IPR001254">
    <property type="entry name" value="Trypsin_dom"/>
</dbReference>
<keyword evidence="8" id="KW-1185">Reference proteome</keyword>
<dbReference type="InterPro" id="IPR050127">
    <property type="entry name" value="Serine_Proteases_S1"/>
</dbReference>
<gene>
    <name evidence="7" type="ORF">JOF53_005997</name>
</gene>
<keyword evidence="2 4" id="KW-0378">Hydrolase</keyword>
<dbReference type="PANTHER" id="PTHR24264">
    <property type="entry name" value="TRYPSIN-RELATED"/>
    <property type="match status" value="1"/>
</dbReference>
<evidence type="ECO:0000256" key="5">
    <source>
        <dbReference type="SAM" id="Phobius"/>
    </source>
</evidence>
<keyword evidence="5" id="KW-0812">Transmembrane</keyword>
<feature type="domain" description="Peptidase S1" evidence="6">
    <location>
        <begin position="52"/>
        <end position="275"/>
    </location>
</feature>
<dbReference type="PROSITE" id="PS00135">
    <property type="entry name" value="TRYPSIN_SER"/>
    <property type="match status" value="1"/>
</dbReference>
<dbReference type="PANTHER" id="PTHR24264:SF46">
    <property type="entry name" value="COAGULATION FACTOR XII"/>
    <property type="match status" value="1"/>
</dbReference>
<keyword evidence="5" id="KW-0472">Membrane</keyword>
<feature type="transmembrane region" description="Helical" evidence="5">
    <location>
        <begin position="12"/>
        <end position="32"/>
    </location>
</feature>
<name>A0ABS5AKM4_9PSEU</name>
<evidence type="ECO:0000256" key="3">
    <source>
        <dbReference type="ARBA" id="ARBA00023157"/>
    </source>
</evidence>
<evidence type="ECO:0000256" key="1">
    <source>
        <dbReference type="ARBA" id="ARBA00022670"/>
    </source>
</evidence>
<dbReference type="InterPro" id="IPR043504">
    <property type="entry name" value="Peptidase_S1_PA_chymotrypsin"/>
</dbReference>
<dbReference type="PROSITE" id="PS00134">
    <property type="entry name" value="TRYPSIN_HIS"/>
    <property type="match status" value="1"/>
</dbReference>
<dbReference type="InterPro" id="IPR009003">
    <property type="entry name" value="Peptidase_S1_PA"/>
</dbReference>
<dbReference type="PROSITE" id="PS50240">
    <property type="entry name" value="TRYPSIN_DOM"/>
    <property type="match status" value="1"/>
</dbReference>